<name>A0A239B3D3_9RHOB</name>
<proteinExistence type="predicted"/>
<sequence>MLKVYLGHDARPCLWPDARHASGETFPCPARLHRPTATKARASLSTSSCA</sequence>
<accession>A0A239B3D3</accession>
<reference evidence="1 2" key="1">
    <citation type="submission" date="2017-06" db="EMBL/GenBank/DDBJ databases">
        <authorList>
            <person name="Kim H.J."/>
            <person name="Triplett B.A."/>
        </authorList>
    </citation>
    <scope>NUCLEOTIDE SEQUENCE [LARGE SCALE GENOMIC DNA]</scope>
    <source>
        <strain evidence="1 2">DSM 11445</strain>
    </source>
</reference>
<gene>
    <name evidence="1" type="ORF">SAMN04488078_100238</name>
</gene>
<evidence type="ECO:0000313" key="2">
    <source>
        <dbReference type="Proteomes" id="UP000198440"/>
    </source>
</evidence>
<dbReference type="Proteomes" id="UP000198440">
    <property type="component" value="Unassembled WGS sequence"/>
</dbReference>
<dbReference type="AlphaFoldDB" id="A0A239B3D3"/>
<dbReference type="EMBL" id="FZON01000002">
    <property type="protein sequence ID" value="SNS02377.1"/>
    <property type="molecule type" value="Genomic_DNA"/>
</dbReference>
<protein>
    <submittedName>
        <fullName evidence="1">Uncharacterized protein</fullName>
    </submittedName>
</protein>
<evidence type="ECO:0000313" key="1">
    <source>
        <dbReference type="EMBL" id="SNS02377.1"/>
    </source>
</evidence>
<organism evidence="1 2">
    <name type="scientific">Antarctobacter heliothermus</name>
    <dbReference type="NCBI Taxonomy" id="74033"/>
    <lineage>
        <taxon>Bacteria</taxon>
        <taxon>Pseudomonadati</taxon>
        <taxon>Pseudomonadota</taxon>
        <taxon>Alphaproteobacteria</taxon>
        <taxon>Rhodobacterales</taxon>
        <taxon>Roseobacteraceae</taxon>
        <taxon>Antarctobacter</taxon>
    </lineage>
</organism>